<dbReference type="PANTHER" id="PTHR35213">
    <property type="entry name" value="RING-TYPE DOMAIN-CONTAINING PROTEIN-RELATED"/>
    <property type="match status" value="1"/>
</dbReference>
<dbReference type="AlphaFoldDB" id="A0A397AFF4"/>
<comment type="caution">
    <text evidence="1">The sequence shown here is derived from an EMBL/GenBank/DDBJ whole genome shotgun (WGS) entry which is preliminary data.</text>
</comment>
<dbReference type="PANTHER" id="PTHR35213:SF3">
    <property type="entry name" value="MYB-LIKE DOMAIN-CONTAINING PROTEIN"/>
    <property type="match status" value="1"/>
</dbReference>
<evidence type="ECO:0000313" key="2">
    <source>
        <dbReference type="Proteomes" id="UP000265427"/>
    </source>
</evidence>
<proteinExistence type="predicted"/>
<dbReference type="Proteomes" id="UP000265427">
    <property type="component" value="Unassembled WGS sequence"/>
</dbReference>
<dbReference type="EMBL" id="QUSZ01006902">
    <property type="protein sequence ID" value="RHY04201.1"/>
    <property type="molecule type" value="Genomic_DNA"/>
</dbReference>
<organism evidence="1 2">
    <name type="scientific">Aphanomyces astaci</name>
    <name type="common">Crayfish plague agent</name>
    <dbReference type="NCBI Taxonomy" id="112090"/>
    <lineage>
        <taxon>Eukaryota</taxon>
        <taxon>Sar</taxon>
        <taxon>Stramenopiles</taxon>
        <taxon>Oomycota</taxon>
        <taxon>Saprolegniomycetes</taxon>
        <taxon>Saprolegniales</taxon>
        <taxon>Verrucalvaceae</taxon>
        <taxon>Aphanomyces</taxon>
    </lineage>
</organism>
<gene>
    <name evidence="1" type="ORF">DYB36_007307</name>
</gene>
<evidence type="ECO:0000313" key="1">
    <source>
        <dbReference type="EMBL" id="RHY04201.1"/>
    </source>
</evidence>
<name>A0A397AFF4_APHAT</name>
<dbReference type="VEuPathDB" id="FungiDB:H257_07410"/>
<sequence>MVHTFQGLLEKPMSAPEAIQLVATQLYGRRRMGAWSQAEIDYAYHMSRAFKEGLFDGGIPEGESVRLWLPRLLNCSPMRLSKKFDRESKLLGMCFFAKKQVALDAMSPQERQDRYDAMESARLRFMKSLGSERYHQHVQPTFGLRQQKRATAERTPVQTVKQETSKMDEVVACRESLDLYSIDMVEFDRWLSEFDDTALKYELRELEIVL</sequence>
<reference evidence="1 2" key="1">
    <citation type="submission" date="2018-08" db="EMBL/GenBank/DDBJ databases">
        <title>Aphanomyces genome sequencing and annotation.</title>
        <authorList>
            <person name="Minardi D."/>
            <person name="Oidtmann B."/>
            <person name="Van Der Giezen M."/>
            <person name="Studholme D.J."/>
        </authorList>
    </citation>
    <scope>NUCLEOTIDE SEQUENCE [LARGE SCALE GENOMIC DNA]</scope>
    <source>
        <strain evidence="1 2">Kv</strain>
    </source>
</reference>
<protein>
    <submittedName>
        <fullName evidence="1">Uncharacterized protein</fullName>
    </submittedName>
</protein>
<accession>A0A397AFF4</accession>